<name>A0A835Z371_9STRA</name>
<dbReference type="Proteomes" id="UP000664859">
    <property type="component" value="Unassembled WGS sequence"/>
</dbReference>
<dbReference type="InterPro" id="IPR036404">
    <property type="entry name" value="Jacalin-like_lectin_dom_sf"/>
</dbReference>
<dbReference type="SUPFAM" id="SSF51101">
    <property type="entry name" value="Mannose-binding lectins"/>
    <property type="match status" value="1"/>
</dbReference>
<protein>
    <recommendedName>
        <fullName evidence="3">MACPF domain-containing protein</fullName>
    </recommendedName>
</protein>
<keyword evidence="2" id="KW-1185">Reference proteome</keyword>
<comment type="caution">
    <text evidence="1">The sequence shown here is derived from an EMBL/GenBank/DDBJ whole genome shotgun (WGS) entry which is preliminary data.</text>
</comment>
<evidence type="ECO:0000313" key="2">
    <source>
        <dbReference type="Proteomes" id="UP000664859"/>
    </source>
</evidence>
<organism evidence="1 2">
    <name type="scientific">Tribonema minus</name>
    <dbReference type="NCBI Taxonomy" id="303371"/>
    <lineage>
        <taxon>Eukaryota</taxon>
        <taxon>Sar</taxon>
        <taxon>Stramenopiles</taxon>
        <taxon>Ochrophyta</taxon>
        <taxon>PX clade</taxon>
        <taxon>Xanthophyceae</taxon>
        <taxon>Tribonematales</taxon>
        <taxon>Tribonemataceae</taxon>
        <taxon>Tribonema</taxon>
    </lineage>
</organism>
<dbReference type="Gene3D" id="2.100.10.30">
    <property type="entry name" value="Jacalin-like lectin domain"/>
    <property type="match status" value="1"/>
</dbReference>
<dbReference type="EMBL" id="JAFCMP010000150">
    <property type="protein sequence ID" value="KAG5184807.1"/>
    <property type="molecule type" value="Genomic_DNA"/>
</dbReference>
<proteinExistence type="predicted"/>
<evidence type="ECO:0000313" key="1">
    <source>
        <dbReference type="EMBL" id="KAG5184807.1"/>
    </source>
</evidence>
<accession>A0A835Z371</accession>
<evidence type="ECO:0008006" key="3">
    <source>
        <dbReference type="Google" id="ProtNLM"/>
    </source>
</evidence>
<dbReference type="AlphaFoldDB" id="A0A835Z371"/>
<sequence length="624" mass="65267">MGGGELENIPWRESFTLGDGIMSDGAVGPVAFEGLTKGSSAFPSWQKAPHATLSVSIFVVSSSDSYSDLVDVSIEASAEFNGGFGSGGGGLEASYLSSTCADTSSVHLTVNSSYLGDVRAFPEGTQLKLSEAAKEKLRSEGPTAFEKAYGRYYIHGMKRGAWYHGVTSIKARDAKHKTDIKAALNFTYKGAGASADVKARVGKAIENASTGTETTSTEAASGWTAGVDFGGQTVAEMITKANSLATNTAGSPILAILKPYSAVADYAEALDSSIIVDLGKTARGELRSELINLDYLEKAMDNMLDDGSPWNMLNDGSVRGALPLIHVPPAPLPPPPPPAMDNMLDDGSVSRPMKQAIRDLKKPLVAARIGLEETDWGDYANVYSFNSWLTSGRQVDSNMWEPLFAADWIGEKWDELSDSFGAPSGDTAVVGKPSGNRFTYPFDHGVHERISYIKITGGSQAIHGITVKYADGGVESLLDIGDQSRALIGPQYFAGGILECAFAPGDGITEMTVWVDPGPTGGIVRNLSLVTARGAVIGPSKATAANVAGVPTTVRVPPGAVACGLFGSWAWLPGYGAVDNTSNAVIVPESLGLHYQARAMPPLAAPVATPGTPPSVRPSSPVIA</sequence>
<reference evidence="1" key="1">
    <citation type="submission" date="2021-02" db="EMBL/GenBank/DDBJ databases">
        <title>First Annotated Genome of the Yellow-green Alga Tribonema minus.</title>
        <authorList>
            <person name="Mahan K.M."/>
        </authorList>
    </citation>
    <scope>NUCLEOTIDE SEQUENCE</scope>
    <source>
        <strain evidence="1">UTEX B ZZ1240</strain>
    </source>
</reference>
<gene>
    <name evidence="1" type="ORF">JKP88DRAFT_255267</name>
</gene>